<evidence type="ECO:0000256" key="4">
    <source>
        <dbReference type="ARBA" id="ARBA00023172"/>
    </source>
</evidence>
<feature type="transmembrane region" description="Helical" evidence="5">
    <location>
        <begin position="6"/>
        <end position="24"/>
    </location>
</feature>
<keyword evidence="5" id="KW-1133">Transmembrane helix</keyword>
<dbReference type="PANTHER" id="PTHR30563">
    <property type="entry name" value="DNA RECOMBINATION PROTEIN RMUC"/>
    <property type="match status" value="1"/>
</dbReference>
<evidence type="ECO:0000256" key="5">
    <source>
        <dbReference type="SAM" id="Phobius"/>
    </source>
</evidence>
<keyword evidence="5" id="KW-0812">Transmembrane</keyword>
<comment type="similarity">
    <text evidence="2">Belongs to the RmuC family.</text>
</comment>
<dbReference type="InterPro" id="IPR003798">
    <property type="entry name" value="DNA_recombination_RmuC"/>
</dbReference>
<organism evidence="6 7">
    <name type="scientific">Acetobacteroides hydrogenigenes</name>
    <dbReference type="NCBI Taxonomy" id="979970"/>
    <lineage>
        <taxon>Bacteria</taxon>
        <taxon>Pseudomonadati</taxon>
        <taxon>Bacteroidota</taxon>
        <taxon>Bacteroidia</taxon>
        <taxon>Bacteroidales</taxon>
        <taxon>Rikenellaceae</taxon>
        <taxon>Acetobacteroides</taxon>
    </lineage>
</organism>
<comment type="caution">
    <text evidence="6">The sequence shown here is derived from an EMBL/GenBank/DDBJ whole genome shotgun (WGS) entry which is preliminary data.</text>
</comment>
<dbReference type="Pfam" id="PF02646">
    <property type="entry name" value="RmuC"/>
    <property type="match status" value="1"/>
</dbReference>
<gene>
    <name evidence="6" type="ORF">CLV25_11921</name>
</gene>
<dbReference type="OrthoDB" id="370725at2"/>
<dbReference type="AlphaFoldDB" id="A0A4R2E2B4"/>
<dbReference type="EMBL" id="SLWB01000019">
    <property type="protein sequence ID" value="TCN62188.1"/>
    <property type="molecule type" value="Genomic_DNA"/>
</dbReference>
<dbReference type="Proteomes" id="UP000294830">
    <property type="component" value="Unassembled WGS sequence"/>
</dbReference>
<dbReference type="PANTHER" id="PTHR30563:SF0">
    <property type="entry name" value="DNA RECOMBINATION PROTEIN RMUC"/>
    <property type="match status" value="1"/>
</dbReference>
<evidence type="ECO:0000313" key="7">
    <source>
        <dbReference type="Proteomes" id="UP000294830"/>
    </source>
</evidence>
<evidence type="ECO:0000313" key="6">
    <source>
        <dbReference type="EMBL" id="TCN62188.1"/>
    </source>
</evidence>
<proteinExistence type="inferred from homology"/>
<comment type="function">
    <text evidence="1">Involved in DNA recombination.</text>
</comment>
<evidence type="ECO:0000256" key="2">
    <source>
        <dbReference type="ARBA" id="ARBA00009840"/>
    </source>
</evidence>
<keyword evidence="4" id="KW-0233">DNA recombination</keyword>
<reference evidence="6 7" key="1">
    <citation type="submission" date="2019-03" db="EMBL/GenBank/DDBJ databases">
        <title>Genomic Encyclopedia of Archaeal and Bacterial Type Strains, Phase II (KMG-II): from individual species to whole genera.</title>
        <authorList>
            <person name="Goeker M."/>
        </authorList>
    </citation>
    <scope>NUCLEOTIDE SEQUENCE [LARGE SCALE GENOMIC DNA]</scope>
    <source>
        <strain evidence="6 7">RL-C</strain>
    </source>
</reference>
<dbReference type="RefSeq" id="WP_131840426.1">
    <property type="nucleotide sequence ID" value="NZ_SLWB01000019.1"/>
</dbReference>
<dbReference type="GO" id="GO:0006310">
    <property type="term" value="P:DNA recombination"/>
    <property type="evidence" value="ECO:0007669"/>
    <property type="project" value="UniProtKB-KW"/>
</dbReference>
<sequence length="399" mass="45600">MNSILTVLIIANIILIVLLLFLIAKIKEQRFYQEQQIKEAHKMEESMREEFRRNREEFSKLASEGRKEQTQSFSTLTTAINQQLQYIVKSNEERMEKMRFDNNTMLERMRETVDEKLNKTLEERLGQSFKMVSERLELVHKGLGEMHELANGVGDLKKVLSNVKTRGIFGEIQLNVILNQILTPAQFEQNITVKEGSKEAVEFAIKLPGKSDDEVLFLPIDSKFPMDVYHNLVSAYETGSTSTIQEANRLLAKCIVVNAKTISEKYINPPYTADFAIMFLPVEGLFAEVVRNSTLVEQAYRDYKVIITGPTTITALLNSFQIGFKTLAIEKRSNEVWKLLAAVKTEFNKFGDVLEKTKMKLNQASNELDSLVGVRTRAIQQKLKGIEQLSENDASKMIE</sequence>
<name>A0A4R2E2B4_9BACT</name>
<evidence type="ECO:0000256" key="3">
    <source>
        <dbReference type="ARBA" id="ARBA00023054"/>
    </source>
</evidence>
<keyword evidence="7" id="KW-1185">Reference proteome</keyword>
<accession>A0A4R2E2B4</accession>
<keyword evidence="3" id="KW-0175">Coiled coil</keyword>
<protein>
    <submittedName>
        <fullName evidence="6">DNA recombination protein RmuC</fullName>
    </submittedName>
</protein>
<keyword evidence="5" id="KW-0472">Membrane</keyword>
<evidence type="ECO:0000256" key="1">
    <source>
        <dbReference type="ARBA" id="ARBA00003416"/>
    </source>
</evidence>